<comment type="caution">
    <text evidence="1">The sequence shown here is derived from an EMBL/GenBank/DDBJ whole genome shotgun (WGS) entry which is preliminary data.</text>
</comment>
<evidence type="ECO:0000313" key="1">
    <source>
        <dbReference type="EMBL" id="MUG26173.1"/>
    </source>
</evidence>
<sequence length="91" mass="10398">MSNICKKIKSPCHKVQDDLYLVLSPVGNMVALNESLYFIWDNCNGRKSSHDMAVKLYDLCTNKHEININQMESDIDDAIVSLLEDQLIVRV</sequence>
<dbReference type="Gene3D" id="1.10.10.1150">
    <property type="entry name" value="Coenzyme PQQ synthesis protein D (PqqD)"/>
    <property type="match status" value="1"/>
</dbReference>
<proteinExistence type="predicted"/>
<dbReference type="InterPro" id="IPR041881">
    <property type="entry name" value="PqqD_sf"/>
</dbReference>
<name>A0A6N8F5Y2_PAEMA</name>
<dbReference type="InterPro" id="IPR008792">
    <property type="entry name" value="PQQD"/>
</dbReference>
<accession>A0A6N8F5Y2</accession>
<dbReference type="EMBL" id="WNZZ01000037">
    <property type="protein sequence ID" value="MUG26173.1"/>
    <property type="molecule type" value="Genomic_DNA"/>
</dbReference>
<organism evidence="1 2">
    <name type="scientific">Paenibacillus macerans</name>
    <name type="common">Bacillus macerans</name>
    <dbReference type="NCBI Taxonomy" id="44252"/>
    <lineage>
        <taxon>Bacteria</taxon>
        <taxon>Bacillati</taxon>
        <taxon>Bacillota</taxon>
        <taxon>Bacilli</taxon>
        <taxon>Bacillales</taxon>
        <taxon>Paenibacillaceae</taxon>
        <taxon>Paenibacillus</taxon>
    </lineage>
</organism>
<dbReference type="Proteomes" id="UP000442469">
    <property type="component" value="Unassembled WGS sequence"/>
</dbReference>
<dbReference type="Pfam" id="PF05402">
    <property type="entry name" value="PqqD"/>
    <property type="match status" value="1"/>
</dbReference>
<reference evidence="1 2" key="1">
    <citation type="submission" date="2019-11" db="EMBL/GenBank/DDBJ databases">
        <title>Draft genome sequences of five Paenibacillus species of dairy origin.</title>
        <authorList>
            <person name="Olajide A.M."/>
            <person name="Chen S."/>
            <person name="Lapointe G."/>
        </authorList>
    </citation>
    <scope>NUCLEOTIDE SEQUENCE [LARGE SCALE GENOMIC DNA]</scope>
    <source>
        <strain evidence="1 2">3CT49</strain>
    </source>
</reference>
<dbReference type="AlphaFoldDB" id="A0A6N8F5Y2"/>
<evidence type="ECO:0000313" key="2">
    <source>
        <dbReference type="Proteomes" id="UP000442469"/>
    </source>
</evidence>
<dbReference type="RefSeq" id="WP_155621358.1">
    <property type="nucleotide sequence ID" value="NZ_JARLLF010000216.1"/>
</dbReference>
<gene>
    <name evidence="1" type="ORF">GNQ08_27815</name>
</gene>
<protein>
    <submittedName>
        <fullName evidence="1">PqqD family peptide modification chaperone</fullName>
    </submittedName>
</protein>